<dbReference type="InterPro" id="IPR017452">
    <property type="entry name" value="GPCR_Rhodpsn_7TM"/>
</dbReference>
<evidence type="ECO:0000256" key="7">
    <source>
        <dbReference type="ARBA" id="ARBA00023170"/>
    </source>
</evidence>
<keyword evidence="3 10" id="KW-0812">Transmembrane</keyword>
<dbReference type="InterPro" id="IPR000276">
    <property type="entry name" value="GPCR_Rhodpsn"/>
</dbReference>
<evidence type="ECO:0000256" key="10">
    <source>
        <dbReference type="SAM" id="Phobius"/>
    </source>
</evidence>
<dbReference type="PROSITE" id="PS50262">
    <property type="entry name" value="G_PROTEIN_RECEP_F1_2"/>
    <property type="match status" value="1"/>
</dbReference>
<accession>A0ABM0JR86</accession>
<evidence type="ECO:0000313" key="13">
    <source>
        <dbReference type="RefSeq" id="XP_005099663.1"/>
    </source>
</evidence>
<dbReference type="PANTHER" id="PTHR24246:SF27">
    <property type="entry name" value="ADENOSINE RECEPTOR, ISOFORM A"/>
    <property type="match status" value="1"/>
</dbReference>
<keyword evidence="8" id="KW-0325">Glycoprotein</keyword>
<evidence type="ECO:0000256" key="1">
    <source>
        <dbReference type="ARBA" id="ARBA00004651"/>
    </source>
</evidence>
<dbReference type="SUPFAM" id="SSF81321">
    <property type="entry name" value="Family A G protein-coupled receptor-like"/>
    <property type="match status" value="1"/>
</dbReference>
<dbReference type="Proteomes" id="UP000694888">
    <property type="component" value="Unplaced"/>
</dbReference>
<dbReference type="Gene3D" id="1.20.1070.10">
    <property type="entry name" value="Rhodopsin 7-helix transmembrane proteins"/>
    <property type="match status" value="1"/>
</dbReference>
<feature type="transmembrane region" description="Helical" evidence="10">
    <location>
        <begin position="213"/>
        <end position="232"/>
    </location>
</feature>
<evidence type="ECO:0000313" key="12">
    <source>
        <dbReference type="Proteomes" id="UP000694888"/>
    </source>
</evidence>
<feature type="transmembrane region" description="Helical" evidence="10">
    <location>
        <begin position="74"/>
        <end position="92"/>
    </location>
</feature>
<evidence type="ECO:0000256" key="9">
    <source>
        <dbReference type="ARBA" id="ARBA00023224"/>
    </source>
</evidence>
<dbReference type="GeneID" id="101852181"/>
<gene>
    <name evidence="13" type="primary">LOC101852181</name>
</gene>
<keyword evidence="7" id="KW-0675">Receptor</keyword>
<keyword evidence="4 10" id="KW-1133">Transmembrane helix</keyword>
<sequence>MSIMDVRGNLSLPPSSLEQAYCGQNVQLALLSFWLRHTVHVLSHVTAVLGIGFNVINLCVFARQGFQDTINISLSGLAVSDMATSAVFLAYHPASLVLETVYGRKPTELIHLGSWLSYGLTINSSCLALFICLERYLCVAFPLKVKDMITPKVTVKAVIAIFLVTITTVLPAMLALRFSWYFDKYANQTILALIFMEHTSDLANVSYVLSTSIQIPALICLCGVTALLIWLLSGHKKELRGFLDAHTSHHSMRRRKRTAKMVVFLSSVILVCFVPAQLASVATLLNPDFDAGGRHDTAYKLSWAVIFLLHMANSSVNLCFYYSMSSRFRSTLTLMLKRR</sequence>
<dbReference type="RefSeq" id="XP_005099663.1">
    <property type="nucleotide sequence ID" value="XM_005099606.1"/>
</dbReference>
<protein>
    <submittedName>
        <fullName evidence="13">QRFP-like peptide receptor</fullName>
    </submittedName>
</protein>
<proteinExistence type="predicted"/>
<comment type="subcellular location">
    <subcellularLocation>
        <location evidence="1">Cell membrane</location>
        <topology evidence="1">Multi-pass membrane protein</topology>
    </subcellularLocation>
</comment>
<keyword evidence="5" id="KW-0297">G-protein coupled receptor</keyword>
<evidence type="ECO:0000256" key="3">
    <source>
        <dbReference type="ARBA" id="ARBA00022692"/>
    </source>
</evidence>
<evidence type="ECO:0000256" key="5">
    <source>
        <dbReference type="ARBA" id="ARBA00023040"/>
    </source>
</evidence>
<organism evidence="12 13">
    <name type="scientific">Aplysia californica</name>
    <name type="common">California sea hare</name>
    <dbReference type="NCBI Taxonomy" id="6500"/>
    <lineage>
        <taxon>Eukaryota</taxon>
        <taxon>Metazoa</taxon>
        <taxon>Spiralia</taxon>
        <taxon>Lophotrochozoa</taxon>
        <taxon>Mollusca</taxon>
        <taxon>Gastropoda</taxon>
        <taxon>Heterobranchia</taxon>
        <taxon>Euthyneura</taxon>
        <taxon>Tectipleura</taxon>
        <taxon>Aplysiida</taxon>
        <taxon>Aplysioidea</taxon>
        <taxon>Aplysiidae</taxon>
        <taxon>Aplysia</taxon>
    </lineage>
</organism>
<feature type="transmembrane region" description="Helical" evidence="10">
    <location>
        <begin position="301"/>
        <end position="322"/>
    </location>
</feature>
<keyword evidence="9" id="KW-0807">Transducer</keyword>
<feature type="transmembrane region" description="Helical" evidence="10">
    <location>
        <begin position="112"/>
        <end position="133"/>
    </location>
</feature>
<evidence type="ECO:0000256" key="8">
    <source>
        <dbReference type="ARBA" id="ARBA00023180"/>
    </source>
</evidence>
<feature type="transmembrane region" description="Helical" evidence="10">
    <location>
        <begin position="41"/>
        <end position="62"/>
    </location>
</feature>
<keyword evidence="2" id="KW-1003">Cell membrane</keyword>
<evidence type="ECO:0000256" key="4">
    <source>
        <dbReference type="ARBA" id="ARBA00022989"/>
    </source>
</evidence>
<feature type="domain" description="G-protein coupled receptors family 1 profile" evidence="11">
    <location>
        <begin position="53"/>
        <end position="321"/>
    </location>
</feature>
<evidence type="ECO:0000256" key="6">
    <source>
        <dbReference type="ARBA" id="ARBA00023136"/>
    </source>
</evidence>
<dbReference type="PRINTS" id="PR00237">
    <property type="entry name" value="GPCRRHODOPSN"/>
</dbReference>
<dbReference type="Pfam" id="PF00001">
    <property type="entry name" value="7tm_1"/>
    <property type="match status" value="1"/>
</dbReference>
<keyword evidence="12" id="KW-1185">Reference proteome</keyword>
<dbReference type="PANTHER" id="PTHR24246">
    <property type="entry name" value="OLFACTORY RECEPTOR AND ADENOSINE RECEPTOR"/>
    <property type="match status" value="1"/>
</dbReference>
<feature type="transmembrane region" description="Helical" evidence="10">
    <location>
        <begin position="153"/>
        <end position="176"/>
    </location>
</feature>
<keyword evidence="6 10" id="KW-0472">Membrane</keyword>
<name>A0ABM0JR86_APLCA</name>
<reference evidence="13" key="1">
    <citation type="submission" date="2025-08" db="UniProtKB">
        <authorList>
            <consortium name="RefSeq"/>
        </authorList>
    </citation>
    <scope>IDENTIFICATION</scope>
</reference>
<feature type="transmembrane region" description="Helical" evidence="10">
    <location>
        <begin position="261"/>
        <end position="281"/>
    </location>
</feature>
<evidence type="ECO:0000259" key="11">
    <source>
        <dbReference type="PROSITE" id="PS50262"/>
    </source>
</evidence>
<evidence type="ECO:0000256" key="2">
    <source>
        <dbReference type="ARBA" id="ARBA00022475"/>
    </source>
</evidence>